<comment type="subcellular location">
    <subcellularLocation>
        <location evidence="1">Cytoplasm</location>
        <location evidence="1">Cytoskeleton</location>
    </subcellularLocation>
</comment>
<dbReference type="EMBL" id="CM000849">
    <property type="protein sequence ID" value="KRH09228.1"/>
    <property type="molecule type" value="Genomic_DNA"/>
</dbReference>
<dbReference type="AlphaFoldDB" id="A0A0R0FT02"/>
<dbReference type="GO" id="GO:0005737">
    <property type="term" value="C:cytoplasm"/>
    <property type="evidence" value="ECO:0000318"/>
    <property type="project" value="GO_Central"/>
</dbReference>
<dbReference type="PANTHER" id="PTHR19321">
    <property type="entry name" value="PROTEIN REGULATOR OF CYTOKINESIS 1 PRC1-RELATED"/>
    <property type="match status" value="1"/>
</dbReference>
<evidence type="ECO:0000313" key="5">
    <source>
        <dbReference type="EMBL" id="KRH09228.1"/>
    </source>
</evidence>
<protein>
    <recommendedName>
        <fullName evidence="8">65-kDa microtubule-associated protein 3</fullName>
    </recommendedName>
</protein>
<dbReference type="Proteomes" id="UP000008827">
    <property type="component" value="Chromosome 16"/>
</dbReference>
<evidence type="ECO:0000256" key="2">
    <source>
        <dbReference type="ARBA" id="ARBA00006187"/>
    </source>
</evidence>
<dbReference type="EnsemblPlants" id="KRH09228">
    <property type="protein sequence ID" value="KRH09228"/>
    <property type="gene ID" value="GLYMA_16G204300"/>
</dbReference>
<evidence type="ECO:0000256" key="4">
    <source>
        <dbReference type="ARBA" id="ARBA00023212"/>
    </source>
</evidence>
<reference evidence="5" key="3">
    <citation type="submission" date="2018-07" db="EMBL/GenBank/DDBJ databases">
        <title>WGS assembly of Glycine max.</title>
        <authorList>
            <person name="Schmutz J."/>
            <person name="Cannon S."/>
            <person name="Schlueter J."/>
            <person name="Ma J."/>
            <person name="Mitros T."/>
            <person name="Nelson W."/>
            <person name="Hyten D."/>
            <person name="Song Q."/>
            <person name="Thelen J."/>
            <person name="Cheng J."/>
            <person name="Xu D."/>
            <person name="Hellsten U."/>
            <person name="May G."/>
            <person name="Yu Y."/>
            <person name="Sakurai T."/>
            <person name="Umezawa T."/>
            <person name="Bhattacharyya M."/>
            <person name="Sandhu D."/>
            <person name="Valliyodan B."/>
            <person name="Lindquist E."/>
            <person name="Peto M."/>
            <person name="Grant D."/>
            <person name="Shu S."/>
            <person name="Goodstein D."/>
            <person name="Barry K."/>
            <person name="Futrell-Griggs M."/>
            <person name="Abernathy B."/>
            <person name="Du J."/>
            <person name="Tian Z."/>
            <person name="Zhu L."/>
            <person name="Gill N."/>
            <person name="Joshi T."/>
            <person name="Libault M."/>
            <person name="Sethuraman A."/>
            <person name="Zhang X."/>
            <person name="Shinozaki K."/>
            <person name="Nguyen H."/>
            <person name="Wing R."/>
            <person name="Cregan P."/>
            <person name="Specht J."/>
            <person name="Grimwood J."/>
            <person name="Rokhsar D."/>
            <person name="Stacey G."/>
            <person name="Shoemaker R."/>
            <person name="Jackson S."/>
        </authorList>
    </citation>
    <scope>NUCLEOTIDE SEQUENCE</scope>
    <source>
        <tissue evidence="5">Callus</tissue>
    </source>
</reference>
<dbReference type="GO" id="GO:0008017">
    <property type="term" value="F:microtubule binding"/>
    <property type="evidence" value="ECO:0000318"/>
    <property type="project" value="GO_Central"/>
</dbReference>
<dbReference type="Gene3D" id="1.20.58.1520">
    <property type="match status" value="1"/>
</dbReference>
<dbReference type="Gramene" id="KRH09228">
    <property type="protein sequence ID" value="KRH09228"/>
    <property type="gene ID" value="GLYMA_16G204300"/>
</dbReference>
<evidence type="ECO:0000313" key="7">
    <source>
        <dbReference type="Proteomes" id="UP000008827"/>
    </source>
</evidence>
<dbReference type="PANTHER" id="PTHR19321:SF56">
    <property type="entry name" value="65-KDA MICROTUBULE-ASSOCIATED-LIKE PROTEIN"/>
    <property type="match status" value="1"/>
</dbReference>
<dbReference type="SMR" id="A0A0R0FT02"/>
<accession>A0A0R0FT02</accession>
<reference evidence="6" key="2">
    <citation type="submission" date="2018-02" db="UniProtKB">
        <authorList>
            <consortium name="EnsemblPlants"/>
        </authorList>
    </citation>
    <scope>IDENTIFICATION</scope>
    <source>
        <strain evidence="6">Williams 82</strain>
    </source>
</reference>
<evidence type="ECO:0000313" key="6">
    <source>
        <dbReference type="EnsemblPlants" id="KRH09228"/>
    </source>
</evidence>
<comment type="similarity">
    <text evidence="2">Belongs to the MAP65/ASE1 family.</text>
</comment>
<dbReference type="InterPro" id="IPR007145">
    <property type="entry name" value="MAP65_Ase1_PRC1"/>
</dbReference>
<name>A0A0R0FT02_SOYBN</name>
<dbReference type="GO" id="GO:0005819">
    <property type="term" value="C:spindle"/>
    <property type="evidence" value="ECO:0000318"/>
    <property type="project" value="GO_Central"/>
</dbReference>
<dbReference type="Pfam" id="PF03999">
    <property type="entry name" value="MAP65_ASE1"/>
    <property type="match status" value="1"/>
</dbReference>
<keyword evidence="7" id="KW-1185">Reference proteome</keyword>
<evidence type="ECO:0000256" key="1">
    <source>
        <dbReference type="ARBA" id="ARBA00004245"/>
    </source>
</evidence>
<dbReference type="GO" id="GO:0005874">
    <property type="term" value="C:microtubule"/>
    <property type="evidence" value="ECO:0007669"/>
    <property type="project" value="UniProtKB-KW"/>
</dbReference>
<evidence type="ECO:0000256" key="3">
    <source>
        <dbReference type="ARBA" id="ARBA00022701"/>
    </source>
</evidence>
<evidence type="ECO:0008006" key="8">
    <source>
        <dbReference type="Google" id="ProtNLM"/>
    </source>
</evidence>
<dbReference type="InParanoid" id="A0A0R0FT02"/>
<dbReference type="STRING" id="3847.A0A0R0FT02"/>
<gene>
    <name evidence="5" type="ORF">GLYMA_16G204300</name>
</gene>
<keyword evidence="4" id="KW-0206">Cytoskeleton</keyword>
<dbReference type="GO" id="GO:0000226">
    <property type="term" value="P:microtubule cytoskeleton organization"/>
    <property type="evidence" value="ECO:0000318"/>
    <property type="project" value="GO_Central"/>
</dbReference>
<keyword evidence="4" id="KW-0963">Cytoplasm</keyword>
<reference evidence="5 6" key="1">
    <citation type="journal article" date="2010" name="Nature">
        <title>Genome sequence of the palaeopolyploid soybean.</title>
        <authorList>
            <person name="Schmutz J."/>
            <person name="Cannon S.B."/>
            <person name="Schlueter J."/>
            <person name="Ma J."/>
            <person name="Mitros T."/>
            <person name="Nelson W."/>
            <person name="Hyten D.L."/>
            <person name="Song Q."/>
            <person name="Thelen J.J."/>
            <person name="Cheng J."/>
            <person name="Xu D."/>
            <person name="Hellsten U."/>
            <person name="May G.D."/>
            <person name="Yu Y."/>
            <person name="Sakurai T."/>
            <person name="Umezawa T."/>
            <person name="Bhattacharyya M.K."/>
            <person name="Sandhu D."/>
            <person name="Valliyodan B."/>
            <person name="Lindquist E."/>
            <person name="Peto M."/>
            <person name="Grant D."/>
            <person name="Shu S."/>
            <person name="Goodstein D."/>
            <person name="Barry K."/>
            <person name="Futrell-Griggs M."/>
            <person name="Abernathy B."/>
            <person name="Du J."/>
            <person name="Tian Z."/>
            <person name="Zhu L."/>
            <person name="Gill N."/>
            <person name="Joshi T."/>
            <person name="Libault M."/>
            <person name="Sethuraman A."/>
            <person name="Zhang X.-C."/>
            <person name="Shinozaki K."/>
            <person name="Nguyen H.T."/>
            <person name="Wing R.A."/>
            <person name="Cregan P."/>
            <person name="Specht J."/>
            <person name="Grimwood J."/>
            <person name="Rokhsar D."/>
            <person name="Stacey G."/>
            <person name="Shoemaker R.C."/>
            <person name="Jackson S.A."/>
        </authorList>
    </citation>
    <scope>NUCLEOTIDE SEQUENCE</scope>
    <source>
        <strain evidence="6">cv. Williams 82</strain>
        <tissue evidence="5">Callus</tissue>
    </source>
</reference>
<organism evidence="5">
    <name type="scientific">Glycine max</name>
    <name type="common">Soybean</name>
    <name type="synonym">Glycine hispida</name>
    <dbReference type="NCBI Taxonomy" id="3847"/>
    <lineage>
        <taxon>Eukaryota</taxon>
        <taxon>Viridiplantae</taxon>
        <taxon>Streptophyta</taxon>
        <taxon>Embryophyta</taxon>
        <taxon>Tracheophyta</taxon>
        <taxon>Spermatophyta</taxon>
        <taxon>Magnoliopsida</taxon>
        <taxon>eudicotyledons</taxon>
        <taxon>Gunneridae</taxon>
        <taxon>Pentapetalae</taxon>
        <taxon>rosids</taxon>
        <taxon>fabids</taxon>
        <taxon>Fabales</taxon>
        <taxon>Fabaceae</taxon>
        <taxon>Papilionoideae</taxon>
        <taxon>50 kb inversion clade</taxon>
        <taxon>NPAAA clade</taxon>
        <taxon>indigoferoid/millettioid clade</taxon>
        <taxon>Phaseoleae</taxon>
        <taxon>Glycine</taxon>
        <taxon>Glycine subgen. Soja</taxon>
    </lineage>
</organism>
<proteinExistence type="inferred from homology"/>
<sequence length="535" mass="60768">MEFKSVAGICSAMGERPVHVRQFDQKAVSLKEELARVCPELEEMQERKSERRNQFIEVQEQIQSITNEIYSPSITASVDETDLSLRKLEEFQTAFCISKGEVCVNQFKPSCIVLCYFPCKIVSGIHPSLGNSEGPRSVNNDTINQLPIAIQDLQKVKLQRMQRLQDPASTMLELWNLMDTPLEEQRMFQNFTLYTLEELKSSKMKELVLKKRAELEEICQKTHLIPEIDSAVKYVVEATESGSVDPAIVLEQIELQIAQVKEEAFVRKEILEKVEKWLSACDEEYWLEEYNSDENRYNAGRGSYLTLKRAKKACALVKKLPAMVDALTSKTVASEKDKGIEFTYDGTCLVCMLENYSLSRQEKEQERCRQWELKKLQGQIIVEKELFSTGKTDKAHQNEQLNNLDDDVSCGSQGHISAARRGEYCWCSYEKILYRCWKCVPDVVSPLTRQPFCPISSTVSSKANVAFAANDTHNEKLQKTLVVSNFPSITTSKTTTVVDKRTKLQRAVWVDAATKNSTVSAKSPGLIVSVYVDPI</sequence>
<keyword evidence="3" id="KW-0493">Microtubule</keyword>